<keyword evidence="1" id="KW-0472">Membrane</keyword>
<evidence type="ECO:0000256" key="1">
    <source>
        <dbReference type="SAM" id="Phobius"/>
    </source>
</evidence>
<dbReference type="AlphaFoldDB" id="A0A2V3HTA5"/>
<sequence>MEPEVDKGWLSNRFADFFYLLHVSVTFFCAFAWLGPYEWMWWGVFILYGATEVLWLFRDEYCILTDAEQWFRGIPKADSHLDQSFIRRLFNLILRRDIQPENASTLTRVWGRIGWLVATARLFVPGVP</sequence>
<evidence type="ECO:0000313" key="3">
    <source>
        <dbReference type="Proteomes" id="UP000248161"/>
    </source>
</evidence>
<proteinExistence type="predicted"/>
<protein>
    <recommendedName>
        <fullName evidence="4">DUF2784 domain-containing protein</fullName>
    </recommendedName>
</protein>
<keyword evidence="1" id="KW-1133">Transmembrane helix</keyword>
<dbReference type="Proteomes" id="UP000248161">
    <property type="component" value="Unassembled WGS sequence"/>
</dbReference>
<reference evidence="2 3" key="1">
    <citation type="journal article" date="2015" name="Nat. Commun.">
        <title>Genomic and transcriptomic evidence for scavenging of diverse organic compounds by widespread deep-sea archaea.</title>
        <authorList>
            <person name="Li M."/>
            <person name="Baker B.J."/>
            <person name="Anantharaman K."/>
            <person name="Jain S."/>
            <person name="Breier J.A."/>
            <person name="Dick G.J."/>
        </authorList>
    </citation>
    <scope>NUCLEOTIDE SEQUENCE [LARGE SCALE GENOMIC DNA]</scope>
    <source>
        <strain evidence="2">Cayman_51_deep</strain>
    </source>
</reference>
<evidence type="ECO:0008006" key="4">
    <source>
        <dbReference type="Google" id="ProtNLM"/>
    </source>
</evidence>
<keyword evidence="1" id="KW-0812">Transmembrane</keyword>
<accession>A0A2V3HTA5</accession>
<evidence type="ECO:0000313" key="2">
    <source>
        <dbReference type="EMBL" id="PXF22136.1"/>
    </source>
</evidence>
<gene>
    <name evidence="2" type="ORF">CXX69_01730</name>
</gene>
<feature type="transmembrane region" description="Helical" evidence="1">
    <location>
        <begin position="17"/>
        <end position="34"/>
    </location>
</feature>
<name>A0A2V3HTA5_9ARCH</name>
<dbReference type="EMBL" id="PSPG01000003">
    <property type="protein sequence ID" value="PXF22136.1"/>
    <property type="molecule type" value="Genomic_DNA"/>
</dbReference>
<organism evidence="2 3">
    <name type="scientific">Candidatus Thalassarchaeum betae</name>
    <dbReference type="NCBI Taxonomy" id="2599289"/>
    <lineage>
        <taxon>Archaea</taxon>
        <taxon>Methanobacteriati</taxon>
        <taxon>Thermoplasmatota</taxon>
        <taxon>Candidatus Poseidoniia</taxon>
        <taxon>Candidatus Poseidoniales</taxon>
        <taxon>Candidatus Thalassarchaeaceae</taxon>
        <taxon>Candidatus Thalassarchaeum</taxon>
    </lineage>
</organism>
<comment type="caution">
    <text evidence="2">The sequence shown here is derived from an EMBL/GenBank/DDBJ whole genome shotgun (WGS) entry which is preliminary data.</text>
</comment>
<feature type="transmembrane region" description="Helical" evidence="1">
    <location>
        <begin position="40"/>
        <end position="57"/>
    </location>
</feature>